<dbReference type="PROSITE" id="PS50102">
    <property type="entry name" value="RRM"/>
    <property type="match status" value="1"/>
</dbReference>
<dbReference type="InterPro" id="IPR036443">
    <property type="entry name" value="Znf_RanBP2_sf"/>
</dbReference>
<feature type="compositionally biased region" description="Basic residues" evidence="6">
    <location>
        <begin position="471"/>
        <end position="480"/>
    </location>
</feature>
<feature type="domain" description="RanBP2-type" evidence="8">
    <location>
        <begin position="434"/>
        <end position="465"/>
    </location>
</feature>
<organism evidence="9 10">
    <name type="scientific">Candidozyma duobushaemuli</name>
    <dbReference type="NCBI Taxonomy" id="1231522"/>
    <lineage>
        <taxon>Eukaryota</taxon>
        <taxon>Fungi</taxon>
        <taxon>Dikarya</taxon>
        <taxon>Ascomycota</taxon>
        <taxon>Saccharomycotina</taxon>
        <taxon>Pichiomycetes</taxon>
        <taxon>Metschnikowiaceae</taxon>
        <taxon>Candidozyma</taxon>
    </lineage>
</organism>
<evidence type="ECO:0000259" key="8">
    <source>
        <dbReference type="PROSITE" id="PS50199"/>
    </source>
</evidence>
<dbReference type="GO" id="GO:0008270">
    <property type="term" value="F:zinc ion binding"/>
    <property type="evidence" value="ECO:0007669"/>
    <property type="project" value="UniProtKB-KW"/>
</dbReference>
<dbReference type="RefSeq" id="XP_025335186.1">
    <property type="nucleotide sequence ID" value="XM_025480886.1"/>
</dbReference>
<evidence type="ECO:0000256" key="2">
    <source>
        <dbReference type="ARBA" id="ARBA00022771"/>
    </source>
</evidence>
<dbReference type="Proteomes" id="UP000244406">
    <property type="component" value="Unassembled WGS sequence"/>
</dbReference>
<dbReference type="InterPro" id="IPR034351">
    <property type="entry name" value="Nrp1_RRM"/>
</dbReference>
<proteinExistence type="predicted"/>
<dbReference type="EMBL" id="PKFP01000001">
    <property type="protein sequence ID" value="PVH14246.1"/>
    <property type="molecule type" value="Genomic_DNA"/>
</dbReference>
<dbReference type="PROSITE" id="PS01358">
    <property type="entry name" value="ZF_RANBP2_1"/>
    <property type="match status" value="2"/>
</dbReference>
<comment type="caution">
    <text evidence="9">The sequence shown here is derived from an EMBL/GenBank/DDBJ whole genome shotgun (WGS) entry which is preliminary data.</text>
</comment>
<dbReference type="PANTHER" id="PTHR23111:SF40">
    <property type="entry name" value="RNA-BINDING PROTEIN INVOLVED IN HETEROCHROMATIN ASSEMBLY-RELATED"/>
    <property type="match status" value="1"/>
</dbReference>
<keyword evidence="1" id="KW-0479">Metal-binding</keyword>
<evidence type="ECO:0000256" key="3">
    <source>
        <dbReference type="ARBA" id="ARBA00022833"/>
    </source>
</evidence>
<feature type="compositionally biased region" description="Low complexity" evidence="6">
    <location>
        <begin position="637"/>
        <end position="661"/>
    </location>
</feature>
<evidence type="ECO:0000256" key="1">
    <source>
        <dbReference type="ARBA" id="ARBA00022723"/>
    </source>
</evidence>
<feature type="compositionally biased region" description="Basic residues" evidence="6">
    <location>
        <begin position="488"/>
        <end position="502"/>
    </location>
</feature>
<dbReference type="SUPFAM" id="SSF90209">
    <property type="entry name" value="Ran binding protein zinc finger-like"/>
    <property type="match status" value="2"/>
</dbReference>
<dbReference type="PROSITE" id="PS50199">
    <property type="entry name" value="ZF_RANBP2_2"/>
    <property type="match status" value="2"/>
</dbReference>
<evidence type="ECO:0000259" key="7">
    <source>
        <dbReference type="PROSITE" id="PS50102"/>
    </source>
</evidence>
<dbReference type="FunFam" id="4.10.1060.10:FF:000024">
    <property type="entry name" value="RNA-binding protein"/>
    <property type="match status" value="1"/>
</dbReference>
<dbReference type="InterPro" id="IPR012677">
    <property type="entry name" value="Nucleotide-bd_a/b_plait_sf"/>
</dbReference>
<feature type="region of interest" description="Disordered" evidence="6">
    <location>
        <begin position="634"/>
        <end position="679"/>
    </location>
</feature>
<dbReference type="Pfam" id="PF00641">
    <property type="entry name" value="Zn_ribbon_RanBP"/>
    <property type="match status" value="1"/>
</dbReference>
<dbReference type="GO" id="GO:0003729">
    <property type="term" value="F:mRNA binding"/>
    <property type="evidence" value="ECO:0007669"/>
    <property type="project" value="TreeGrafter"/>
</dbReference>
<dbReference type="SMART" id="SM00360">
    <property type="entry name" value="RRM"/>
    <property type="match status" value="1"/>
</dbReference>
<dbReference type="GeneID" id="37002373"/>
<gene>
    <name evidence="9" type="ORF">CXQ87_002373</name>
</gene>
<dbReference type="InterPro" id="IPR035979">
    <property type="entry name" value="RBD_domain_sf"/>
</dbReference>
<evidence type="ECO:0000256" key="5">
    <source>
        <dbReference type="PROSITE-ProRule" id="PRU00322"/>
    </source>
</evidence>
<feature type="region of interest" description="Disordered" evidence="6">
    <location>
        <begin position="466"/>
        <end position="520"/>
    </location>
</feature>
<feature type="domain" description="RanBP2-type" evidence="8">
    <location>
        <begin position="314"/>
        <end position="343"/>
    </location>
</feature>
<dbReference type="InterPro" id="IPR000504">
    <property type="entry name" value="RRM_dom"/>
</dbReference>
<dbReference type="Gene3D" id="3.30.70.330">
    <property type="match status" value="1"/>
</dbReference>
<dbReference type="PANTHER" id="PTHR23111">
    <property type="entry name" value="ZINC FINGER PROTEIN"/>
    <property type="match status" value="1"/>
</dbReference>
<keyword evidence="2 5" id="KW-0863">Zinc-finger</keyword>
<dbReference type="AlphaFoldDB" id="A0A2V1A9J1"/>
<keyword evidence="4" id="KW-0694">RNA-binding</keyword>
<protein>
    <recommendedName>
        <fullName evidence="11">Asparagine-rich protein</fullName>
    </recommendedName>
</protein>
<evidence type="ECO:0000313" key="9">
    <source>
        <dbReference type="EMBL" id="PVH14246.1"/>
    </source>
</evidence>
<sequence length="695" mass="75608">MADIYVVVHLETTWDVASSTPQTHSPAELRSLSWCVVDADSLEQSKPECLHVGDNDKNALTFKDAIGAFDKSVSEAVAQKDFSFITTDIHNLRVSLPREARDRQVVLPVYLQHPRVFDLFNEYSKWQSTHPEALSYPSSYLSNLVTALSVDVPEDWASDESDVPLVDIHARVLAQLARKSLPVEEHPTVLTKPYDTAHDAKVFLAERSKILYLSNLPSDTTQSELESWFTQFGGRPIAFWTLKNADGETKSQNKSKGICGFAVFAKHEEAAQSLFMNGRVLNDRVVEVQASSTRVLDKAADLLTPFPSSKNRPRPGDWTCPSCGFSNFQRRIACFRCSFPATSAVAIQEQMFSGALDSSNGNSQQRRLKHDDKVAPQAYGNYTDYYPGSQMKSSGYNYNFNHGHMGMNNNGVPGSSGGNNGGHRMHYGNSVPFRAGDWKCTNENCQYHNFAKNSCCLKCGRAKPASVNSGHNHHNNHHAGHNNNHGHANNHSHGHHHGHHNNNHSNHGNQGGHNNHNAAAAAAAAAAAGSIHSVNTTAAAIAAATASGQPLNLSNNFLGLQQPQAHQTRHGQGSHGSQSSSSSPIQNGGLYSNIAQLQQLQFPQKSGQQNLQSQDHLGQGAAHLPQHLAFLQSQSASPQMQGQQRQKSSSSGSSPGLQGSGYPYKGQQHPEEGLLNNSGINLLGNQIKSLSLNDQ</sequence>
<dbReference type="Pfam" id="PF00076">
    <property type="entry name" value="RRM_1"/>
    <property type="match status" value="1"/>
</dbReference>
<dbReference type="SMART" id="SM00547">
    <property type="entry name" value="ZnF_RBZ"/>
    <property type="match status" value="2"/>
</dbReference>
<evidence type="ECO:0000313" key="10">
    <source>
        <dbReference type="Proteomes" id="UP000244406"/>
    </source>
</evidence>
<name>A0A2V1A9J1_9ASCO</name>
<evidence type="ECO:0000256" key="6">
    <source>
        <dbReference type="SAM" id="MobiDB-lite"/>
    </source>
</evidence>
<reference evidence="9 10" key="1">
    <citation type="submission" date="2017-12" db="EMBL/GenBank/DDBJ databases">
        <title>Genome Sequence of the Amphotericin B-resistant Candida duobushaemulonii strain, B09383.</title>
        <authorList>
            <person name="Chow N.A."/>
            <person name="Gade L."/>
            <person name="Batra D."/>
            <person name="Rowe L.A."/>
            <person name="Loparev V.N."/>
            <person name="Litvintseva A.P."/>
        </authorList>
    </citation>
    <scope>NUCLEOTIDE SEQUENCE [LARGE SCALE GENOMIC DNA]</scope>
    <source>
        <strain evidence="9 10">B09383</strain>
    </source>
</reference>
<dbReference type="InterPro" id="IPR001876">
    <property type="entry name" value="Znf_RanBP2"/>
</dbReference>
<dbReference type="SUPFAM" id="SSF54928">
    <property type="entry name" value="RNA-binding domain, RBD"/>
    <property type="match status" value="1"/>
</dbReference>
<evidence type="ECO:0000256" key="4">
    <source>
        <dbReference type="PROSITE-ProRule" id="PRU00176"/>
    </source>
</evidence>
<feature type="domain" description="RRM" evidence="7">
    <location>
        <begin position="209"/>
        <end position="293"/>
    </location>
</feature>
<keyword evidence="10" id="KW-1185">Reference proteome</keyword>
<accession>A0A2V1A9J1</accession>
<keyword evidence="3" id="KW-0862">Zinc</keyword>
<evidence type="ECO:0008006" key="11">
    <source>
        <dbReference type="Google" id="ProtNLM"/>
    </source>
</evidence>
<dbReference type="Gene3D" id="4.10.1060.10">
    <property type="entry name" value="Zinc finger, RanBP2-type"/>
    <property type="match status" value="2"/>
</dbReference>
<dbReference type="CDD" id="cd12452">
    <property type="entry name" value="RRM_ARP_like"/>
    <property type="match status" value="1"/>
</dbReference>
<feature type="region of interest" description="Disordered" evidence="6">
    <location>
        <begin position="562"/>
        <end position="589"/>
    </location>
</feature>
<dbReference type="VEuPathDB" id="FungiDB:CXQ87_002373"/>
<feature type="compositionally biased region" description="Low complexity" evidence="6">
    <location>
        <begin position="503"/>
        <end position="520"/>
    </location>
</feature>